<dbReference type="GO" id="GO:0008168">
    <property type="term" value="F:methyltransferase activity"/>
    <property type="evidence" value="ECO:0007669"/>
    <property type="project" value="TreeGrafter"/>
</dbReference>
<evidence type="ECO:0000313" key="2">
    <source>
        <dbReference type="EMBL" id="KAF7545967.1"/>
    </source>
</evidence>
<proteinExistence type="inferred from homology"/>
<sequence>MCQDENETPLIVADEDNDSALDVRLEEESSLASLRSSILQHKHENGRRYHSMSEGKYNFPNDDQENERLDLQHQIWTIQFDGELALSPGISKAKRVLDIGTGTGLWAIDFADANPSAEVIGVDLSPVQPHWVPPNCRFEIDDLEKEWTWSDPFDFILCRGMAGCFADVPGLIQKAYNALEPGGYFEIADLSLPMGCDDGTITKDSQVWKYHEALYDASVKIGRPIGSIAKDIPTIEKAGFVDIVHRQFKWPFNSWPRDPKLKEIGKYQCVNLDMGLEAFSLALLTRVAGWSKEEVLACCAAVRKEIRNRKMHGYWTIPLDPSPPHVPLAPPVVAGTASSPVVVQWQMACSPVGESPDRRPSSPAESLGSRVRLATSVPWWAAPPWRIGAWPEDAWHWHWHIEAESVVGTLWSYRLRNQEWPETAPGPGLRAFRHLSTPIWPSAGARLLKGPRNVRK</sequence>
<protein>
    <recommendedName>
        <fullName evidence="4">Methyltransferase</fullName>
    </recommendedName>
</protein>
<organism evidence="2 3">
    <name type="scientific">Cylindrodendrum hubeiense</name>
    <dbReference type="NCBI Taxonomy" id="595255"/>
    <lineage>
        <taxon>Eukaryota</taxon>
        <taxon>Fungi</taxon>
        <taxon>Dikarya</taxon>
        <taxon>Ascomycota</taxon>
        <taxon>Pezizomycotina</taxon>
        <taxon>Sordariomycetes</taxon>
        <taxon>Hypocreomycetidae</taxon>
        <taxon>Hypocreales</taxon>
        <taxon>Nectriaceae</taxon>
        <taxon>Cylindrodendrum</taxon>
    </lineage>
</organism>
<accession>A0A9P5H5T7</accession>
<dbReference type="Proteomes" id="UP000722485">
    <property type="component" value="Unassembled WGS sequence"/>
</dbReference>
<evidence type="ECO:0008006" key="4">
    <source>
        <dbReference type="Google" id="ProtNLM"/>
    </source>
</evidence>
<gene>
    <name evidence="2" type="ORF">G7Z17_g8770</name>
</gene>
<reference evidence="2" key="1">
    <citation type="submission" date="2020-03" db="EMBL/GenBank/DDBJ databases">
        <title>Draft Genome Sequence of Cylindrodendrum hubeiense.</title>
        <authorList>
            <person name="Buettner E."/>
            <person name="Kellner H."/>
        </authorList>
    </citation>
    <scope>NUCLEOTIDE SEQUENCE</scope>
    <source>
        <strain evidence="2">IHI 201604</strain>
    </source>
</reference>
<dbReference type="Gene3D" id="3.40.50.150">
    <property type="entry name" value="Vaccinia Virus protein VP39"/>
    <property type="match status" value="1"/>
</dbReference>
<dbReference type="CDD" id="cd02440">
    <property type="entry name" value="AdoMet_MTases"/>
    <property type="match status" value="1"/>
</dbReference>
<dbReference type="PANTHER" id="PTHR43591">
    <property type="entry name" value="METHYLTRANSFERASE"/>
    <property type="match status" value="1"/>
</dbReference>
<dbReference type="SUPFAM" id="SSF53335">
    <property type="entry name" value="S-adenosyl-L-methionine-dependent methyltransferases"/>
    <property type="match status" value="1"/>
</dbReference>
<dbReference type="Pfam" id="PF13489">
    <property type="entry name" value="Methyltransf_23"/>
    <property type="match status" value="1"/>
</dbReference>
<name>A0A9P5H5T7_9HYPO</name>
<dbReference type="EMBL" id="JAANBB010000231">
    <property type="protein sequence ID" value="KAF7545967.1"/>
    <property type="molecule type" value="Genomic_DNA"/>
</dbReference>
<comment type="caution">
    <text evidence="2">The sequence shown here is derived from an EMBL/GenBank/DDBJ whole genome shotgun (WGS) entry which is preliminary data.</text>
</comment>
<dbReference type="OrthoDB" id="2013972at2759"/>
<keyword evidence="3" id="KW-1185">Reference proteome</keyword>
<evidence type="ECO:0000256" key="1">
    <source>
        <dbReference type="ARBA" id="ARBA00038158"/>
    </source>
</evidence>
<comment type="similarity">
    <text evidence="1">Belongs to the methyltransferase superfamily. LaeA methyltransferase family.</text>
</comment>
<dbReference type="InterPro" id="IPR029063">
    <property type="entry name" value="SAM-dependent_MTases_sf"/>
</dbReference>
<evidence type="ECO:0000313" key="3">
    <source>
        <dbReference type="Proteomes" id="UP000722485"/>
    </source>
</evidence>
<dbReference type="PANTHER" id="PTHR43591:SF31">
    <property type="entry name" value="LAEA-LIKE, PUTATIVE (AFU_ORTHOLOGUE AFUA_8G01930)-RELATED"/>
    <property type="match status" value="1"/>
</dbReference>
<dbReference type="AlphaFoldDB" id="A0A9P5H5T7"/>